<accession>A0ABY0TBH6</accession>
<name>A0ABY0TBH6_9PROT</name>
<protein>
    <submittedName>
        <fullName evidence="1">Uncharacterized protein</fullName>
    </submittedName>
</protein>
<reference evidence="1 2" key="1">
    <citation type="submission" date="2016-10" db="EMBL/GenBank/DDBJ databases">
        <authorList>
            <person name="Varghese N."/>
            <person name="Submissions S."/>
        </authorList>
    </citation>
    <scope>NUCLEOTIDE SEQUENCE [LARGE SCALE GENOMIC DNA]</scope>
    <source>
        <strain evidence="1 2">Nl1</strain>
    </source>
</reference>
<evidence type="ECO:0000313" key="1">
    <source>
        <dbReference type="EMBL" id="SDQ57067.1"/>
    </source>
</evidence>
<dbReference type="EMBL" id="FNKY01000001">
    <property type="protein sequence ID" value="SDQ57067.1"/>
    <property type="molecule type" value="Genomic_DNA"/>
</dbReference>
<dbReference type="PROSITE" id="PS51257">
    <property type="entry name" value="PROKAR_LIPOPROTEIN"/>
    <property type="match status" value="1"/>
</dbReference>
<dbReference type="Proteomes" id="UP000183471">
    <property type="component" value="Unassembled WGS sequence"/>
</dbReference>
<proteinExistence type="predicted"/>
<dbReference type="RefSeq" id="WP_218124309.1">
    <property type="nucleotide sequence ID" value="NZ_FNKY01000001.1"/>
</dbReference>
<gene>
    <name evidence="1" type="ORF">SAMN05216402_1368</name>
</gene>
<keyword evidence="2" id="KW-1185">Reference proteome</keyword>
<organism evidence="1 2">
    <name type="scientific">Nitrosospira multiformis</name>
    <dbReference type="NCBI Taxonomy" id="1231"/>
    <lineage>
        <taxon>Bacteria</taxon>
        <taxon>Pseudomonadati</taxon>
        <taxon>Pseudomonadota</taxon>
        <taxon>Betaproteobacteria</taxon>
        <taxon>Nitrosomonadales</taxon>
        <taxon>Nitrosomonadaceae</taxon>
        <taxon>Nitrosospira</taxon>
    </lineage>
</organism>
<sequence>MMTRADYLPIKILWLISFLLISIFLSGCASISKGVTAAILEKSESADTRLCQVWGQPFSGIEPGLAKKQGKTKVLMVHGVGDHIPGFTTQFLGKLAKELDLNVRSGAPKNITITTPLFPDMNLGNLRIVRLLNEKNGKEFIFYELTWSEITREEKKLLAFDNSGEYEFRRATMNSMLKKFSNDTGPDPLIYLGKSRVPIQAAFAQSFCWMVKHDWKNIPESGKHPCLGLDDATDTDTYNMINDDYIFISHSLGSRITIDGMQRIAGMLPNQEKIRAAENIKIGVSEKVIQALRNKRIPIFMLSNQLPMLQLGRELPEVTGQIAEYCEPEGPNYQQRLVSETSIIAFSDPNDLLSYGIPPGFSEKYLDSRLCPRITNVNINVAKTIDAFGISGLANPMYAHVGYDTDDRIVALIARGIGNPNTSPLITQKCEFTKTVE</sequence>
<evidence type="ECO:0000313" key="2">
    <source>
        <dbReference type="Proteomes" id="UP000183471"/>
    </source>
</evidence>
<comment type="caution">
    <text evidence="1">The sequence shown here is derived from an EMBL/GenBank/DDBJ whole genome shotgun (WGS) entry which is preliminary data.</text>
</comment>